<reference evidence="4" key="1">
    <citation type="submission" date="2021-03" db="EMBL/GenBank/DDBJ databases">
        <authorList>
            <person name="Bekaert M."/>
        </authorList>
    </citation>
    <scope>NUCLEOTIDE SEQUENCE</scope>
</reference>
<dbReference type="GO" id="GO:0043130">
    <property type="term" value="F:ubiquitin binding"/>
    <property type="evidence" value="ECO:0007669"/>
    <property type="project" value="TreeGrafter"/>
</dbReference>
<dbReference type="SMART" id="SM00166">
    <property type="entry name" value="UBX"/>
    <property type="match status" value="1"/>
</dbReference>
<dbReference type="GO" id="GO:0036503">
    <property type="term" value="P:ERAD pathway"/>
    <property type="evidence" value="ECO:0007669"/>
    <property type="project" value="TreeGrafter"/>
</dbReference>
<dbReference type="PANTHER" id="PTHR23322">
    <property type="entry name" value="FAS-ASSOCIATED PROTEIN"/>
    <property type="match status" value="1"/>
</dbReference>
<proteinExistence type="predicted"/>
<dbReference type="PROSITE" id="PS50033">
    <property type="entry name" value="UBX"/>
    <property type="match status" value="1"/>
</dbReference>
<feature type="domain" description="UBX" evidence="3">
    <location>
        <begin position="137"/>
        <end position="214"/>
    </location>
</feature>
<dbReference type="OrthoDB" id="1920064at2759"/>
<dbReference type="SUPFAM" id="SSF54236">
    <property type="entry name" value="Ubiquitin-like"/>
    <property type="match status" value="1"/>
</dbReference>
<organism evidence="4 5">
    <name type="scientific">Mytilus edulis</name>
    <name type="common">Blue mussel</name>
    <dbReference type="NCBI Taxonomy" id="6550"/>
    <lineage>
        <taxon>Eukaryota</taxon>
        <taxon>Metazoa</taxon>
        <taxon>Spiralia</taxon>
        <taxon>Lophotrochozoa</taxon>
        <taxon>Mollusca</taxon>
        <taxon>Bivalvia</taxon>
        <taxon>Autobranchia</taxon>
        <taxon>Pteriomorphia</taxon>
        <taxon>Mytilida</taxon>
        <taxon>Mytiloidea</taxon>
        <taxon>Mytilidae</taxon>
        <taxon>Mytilinae</taxon>
        <taxon>Mytilus</taxon>
    </lineage>
</organism>
<dbReference type="Gene3D" id="3.10.20.90">
    <property type="entry name" value="Phosphatidylinositol 3-kinase Catalytic Subunit, Chain A, domain 1"/>
    <property type="match status" value="1"/>
</dbReference>
<dbReference type="Proteomes" id="UP000683360">
    <property type="component" value="Unassembled WGS sequence"/>
</dbReference>
<dbReference type="InterPro" id="IPR033043">
    <property type="entry name" value="FAF1-like_UBX"/>
</dbReference>
<keyword evidence="5" id="KW-1185">Reference proteome</keyword>
<dbReference type="InterPro" id="IPR050730">
    <property type="entry name" value="UBX_domain-protein"/>
</dbReference>
<comment type="caution">
    <text evidence="4">The sequence shown here is derived from an EMBL/GenBank/DDBJ whole genome shotgun (WGS) entry which is preliminary data.</text>
</comment>
<dbReference type="GO" id="GO:0005634">
    <property type="term" value="C:nucleus"/>
    <property type="evidence" value="ECO:0007669"/>
    <property type="project" value="TreeGrafter"/>
</dbReference>
<dbReference type="InterPro" id="IPR029071">
    <property type="entry name" value="Ubiquitin-like_domsf"/>
</dbReference>
<sequence length="256" mass="29955">MTKHKSTQYKLLQRHDKTQSSTDRQTLTKDMTKHKRVLSTSTCENKEVLDKNSYKDMTGNTRSERDAREMIRKEQETAFQESLAADKAKAEALKLEREEEMKKQAEEQRQKIEEEQKQEALMLSAEIAMPDEPSPDCKDPITVLRIRTPDGETLSRRFRAEEPLKHLIYYVTSKGFHTEGFKLLTTFPRKDISQEDDKRTLQDLKLYPQETLMNNEKDEWDIELNDVKGKAGIVVDDKLKISPIKWTTNPRARRPL</sequence>
<dbReference type="AlphaFoldDB" id="A0A8S3RUB8"/>
<feature type="coiled-coil region" evidence="1">
    <location>
        <begin position="83"/>
        <end position="122"/>
    </location>
</feature>
<evidence type="ECO:0000256" key="1">
    <source>
        <dbReference type="SAM" id="Coils"/>
    </source>
</evidence>
<name>A0A8S3RUB8_MYTED</name>
<dbReference type="GO" id="GO:0005783">
    <property type="term" value="C:endoplasmic reticulum"/>
    <property type="evidence" value="ECO:0007669"/>
    <property type="project" value="TreeGrafter"/>
</dbReference>
<gene>
    <name evidence="4" type="ORF">MEDL_24143</name>
</gene>
<accession>A0A8S3RUB8</accession>
<dbReference type="CDD" id="cd01771">
    <property type="entry name" value="UBX_UBXN3A"/>
    <property type="match status" value="1"/>
</dbReference>
<keyword evidence="1" id="KW-0175">Coiled coil</keyword>
<evidence type="ECO:0000313" key="4">
    <source>
        <dbReference type="EMBL" id="CAG2209977.1"/>
    </source>
</evidence>
<evidence type="ECO:0000313" key="5">
    <source>
        <dbReference type="Proteomes" id="UP000683360"/>
    </source>
</evidence>
<protein>
    <submittedName>
        <fullName evidence="4">FAF1</fullName>
    </submittedName>
</protein>
<evidence type="ECO:0000259" key="3">
    <source>
        <dbReference type="PROSITE" id="PS50033"/>
    </source>
</evidence>
<dbReference type="Pfam" id="PF00789">
    <property type="entry name" value="UBX"/>
    <property type="match status" value="1"/>
</dbReference>
<dbReference type="PANTHER" id="PTHR23322:SF96">
    <property type="entry name" value="FAS-ASSOCIATED FACTOR 1"/>
    <property type="match status" value="1"/>
</dbReference>
<dbReference type="InterPro" id="IPR001012">
    <property type="entry name" value="UBX_dom"/>
</dbReference>
<feature type="region of interest" description="Disordered" evidence="2">
    <location>
        <begin position="1"/>
        <end position="36"/>
    </location>
</feature>
<dbReference type="EMBL" id="CAJPWZ010001218">
    <property type="protein sequence ID" value="CAG2209977.1"/>
    <property type="molecule type" value="Genomic_DNA"/>
</dbReference>
<evidence type="ECO:0000256" key="2">
    <source>
        <dbReference type="SAM" id="MobiDB-lite"/>
    </source>
</evidence>